<dbReference type="Proteomes" id="UP000823388">
    <property type="component" value="Chromosome 2K"/>
</dbReference>
<reference evidence="1" key="1">
    <citation type="submission" date="2020-05" db="EMBL/GenBank/DDBJ databases">
        <title>WGS assembly of Panicum virgatum.</title>
        <authorList>
            <person name="Lovell J.T."/>
            <person name="Jenkins J."/>
            <person name="Shu S."/>
            <person name="Juenger T.E."/>
            <person name="Schmutz J."/>
        </authorList>
    </citation>
    <scope>NUCLEOTIDE SEQUENCE</scope>
    <source>
        <strain evidence="1">AP13</strain>
    </source>
</reference>
<name>A0A8T0WKI1_PANVG</name>
<accession>A0A8T0WKI1</accession>
<organism evidence="1 2">
    <name type="scientific">Panicum virgatum</name>
    <name type="common">Blackwell switchgrass</name>
    <dbReference type="NCBI Taxonomy" id="38727"/>
    <lineage>
        <taxon>Eukaryota</taxon>
        <taxon>Viridiplantae</taxon>
        <taxon>Streptophyta</taxon>
        <taxon>Embryophyta</taxon>
        <taxon>Tracheophyta</taxon>
        <taxon>Spermatophyta</taxon>
        <taxon>Magnoliopsida</taxon>
        <taxon>Liliopsida</taxon>
        <taxon>Poales</taxon>
        <taxon>Poaceae</taxon>
        <taxon>PACMAD clade</taxon>
        <taxon>Panicoideae</taxon>
        <taxon>Panicodae</taxon>
        <taxon>Paniceae</taxon>
        <taxon>Panicinae</taxon>
        <taxon>Panicum</taxon>
        <taxon>Panicum sect. Hiantes</taxon>
    </lineage>
</organism>
<dbReference type="EMBL" id="CM029039">
    <property type="protein sequence ID" value="KAG2645163.1"/>
    <property type="molecule type" value="Genomic_DNA"/>
</dbReference>
<keyword evidence="2" id="KW-1185">Reference proteome</keyword>
<evidence type="ECO:0000313" key="2">
    <source>
        <dbReference type="Proteomes" id="UP000823388"/>
    </source>
</evidence>
<protein>
    <submittedName>
        <fullName evidence="1">Uncharacterized protein</fullName>
    </submittedName>
</protein>
<gene>
    <name evidence="1" type="ORF">PVAP13_2KG415905</name>
</gene>
<dbReference type="AlphaFoldDB" id="A0A8T0WKI1"/>
<evidence type="ECO:0000313" key="1">
    <source>
        <dbReference type="EMBL" id="KAG2645163.1"/>
    </source>
</evidence>
<sequence length="29" mass="3422">MEEPLDEQPLHQRLLKIHIEVAARSQRPS</sequence>
<comment type="caution">
    <text evidence="1">The sequence shown here is derived from an EMBL/GenBank/DDBJ whole genome shotgun (WGS) entry which is preliminary data.</text>
</comment>
<proteinExistence type="predicted"/>